<feature type="signal peptide" evidence="2">
    <location>
        <begin position="1"/>
        <end position="18"/>
    </location>
</feature>
<evidence type="ECO:0000256" key="2">
    <source>
        <dbReference type="SAM" id="SignalP"/>
    </source>
</evidence>
<accession>A0A914GVB5</accession>
<dbReference type="AlphaFoldDB" id="A0A914GVB5"/>
<name>A0A914GVB5_GLORO</name>
<keyword evidence="3" id="KW-1185">Reference proteome</keyword>
<dbReference type="Proteomes" id="UP000887572">
    <property type="component" value="Unplaced"/>
</dbReference>
<organism evidence="3 4">
    <name type="scientific">Globodera rostochiensis</name>
    <name type="common">Golden nematode worm</name>
    <name type="synonym">Heterodera rostochiensis</name>
    <dbReference type="NCBI Taxonomy" id="31243"/>
    <lineage>
        <taxon>Eukaryota</taxon>
        <taxon>Metazoa</taxon>
        <taxon>Ecdysozoa</taxon>
        <taxon>Nematoda</taxon>
        <taxon>Chromadorea</taxon>
        <taxon>Rhabditida</taxon>
        <taxon>Tylenchina</taxon>
        <taxon>Tylenchomorpha</taxon>
        <taxon>Tylenchoidea</taxon>
        <taxon>Heteroderidae</taxon>
        <taxon>Heteroderinae</taxon>
        <taxon>Globodera</taxon>
    </lineage>
</organism>
<sequence>MHPMFCFVVLAAIVGIEGQLENVEPKKDDSTTGTGGLLENVDPKKAEKERIERARERIHKAMQGLSKAIEKELNDLRNISALVEVLDVGRCRKAVKDYCPCGWAKCVPRDDFACTNELTKCCPVNYDLKCCATIEESLKHCIKNHDKKHPESQASGVCFESCRREKVLPACNYCIKGASFYAVVRV</sequence>
<reference evidence="4" key="1">
    <citation type="submission" date="2022-11" db="UniProtKB">
        <authorList>
            <consortium name="WormBaseParasite"/>
        </authorList>
    </citation>
    <scope>IDENTIFICATION</scope>
</reference>
<feature type="region of interest" description="Disordered" evidence="1">
    <location>
        <begin position="24"/>
        <end position="46"/>
    </location>
</feature>
<dbReference type="WBParaSite" id="Gr19_v10_g11679.t1">
    <property type="protein sequence ID" value="Gr19_v10_g11679.t1"/>
    <property type="gene ID" value="Gr19_v10_g11679"/>
</dbReference>
<protein>
    <submittedName>
        <fullName evidence="4">Uncharacterized protein</fullName>
    </submittedName>
</protein>
<evidence type="ECO:0000256" key="1">
    <source>
        <dbReference type="SAM" id="MobiDB-lite"/>
    </source>
</evidence>
<evidence type="ECO:0000313" key="4">
    <source>
        <dbReference type="WBParaSite" id="Gr19_v10_g11679.t1"/>
    </source>
</evidence>
<keyword evidence="2" id="KW-0732">Signal</keyword>
<proteinExistence type="predicted"/>
<evidence type="ECO:0000313" key="3">
    <source>
        <dbReference type="Proteomes" id="UP000887572"/>
    </source>
</evidence>
<feature type="chain" id="PRO_5036733349" evidence="2">
    <location>
        <begin position="19"/>
        <end position="186"/>
    </location>
</feature>